<dbReference type="InterPro" id="IPR005648">
    <property type="entry name" value="FlgD"/>
</dbReference>
<evidence type="ECO:0000313" key="9">
    <source>
        <dbReference type="Proteomes" id="UP000326554"/>
    </source>
</evidence>
<dbReference type="InterPro" id="IPR025965">
    <property type="entry name" value="FlgD/Vpr_Ig-like"/>
</dbReference>
<organism evidence="8 9">
    <name type="scientific">Histidinibacterium aquaticum</name>
    <dbReference type="NCBI Taxonomy" id="2613962"/>
    <lineage>
        <taxon>Bacteria</taxon>
        <taxon>Pseudomonadati</taxon>
        <taxon>Pseudomonadota</taxon>
        <taxon>Alphaproteobacteria</taxon>
        <taxon>Rhodobacterales</taxon>
        <taxon>Paracoccaceae</taxon>
        <taxon>Histidinibacterium</taxon>
    </lineage>
</organism>
<sequence length="224" mass="23621">MEITGNANTPQAQSTRPTGQGASNAALDENYENFLRMLTAQVSNQDPLEPMDSTTFVTQLAQLTQVEQTVQTNKNLEQIISGVEAFGAMADVQLLGRDVTYRSGTVSLEGGTADYAFSLDGDAAASTLVLKDRDGEVVRELTGLPTEAGRRHSVTWDGLDSAGRPLGDGTYIAELRAVDAQGETVGYTGFASSRARSLEFGPEGGTLTMANGDAVPAVNVAEVR</sequence>
<evidence type="ECO:0000256" key="5">
    <source>
        <dbReference type="RuleBase" id="RU362076"/>
    </source>
</evidence>
<evidence type="ECO:0000256" key="3">
    <source>
        <dbReference type="ARBA" id="ARBA00022795"/>
    </source>
</evidence>
<protein>
    <recommendedName>
        <fullName evidence="2 5">Basal-body rod modification protein FlgD</fullName>
    </recommendedName>
</protein>
<comment type="similarity">
    <text evidence="1 5">Belongs to the FlgD family.</text>
</comment>
<dbReference type="RefSeq" id="WP_150443462.1">
    <property type="nucleotide sequence ID" value="NZ_VYQE01000001.1"/>
</dbReference>
<proteinExistence type="inferred from homology"/>
<feature type="region of interest" description="Disordered" evidence="6">
    <location>
        <begin position="1"/>
        <end position="24"/>
    </location>
</feature>
<keyword evidence="8" id="KW-0966">Cell projection</keyword>
<evidence type="ECO:0000256" key="1">
    <source>
        <dbReference type="ARBA" id="ARBA00010577"/>
    </source>
</evidence>
<dbReference type="Gene3D" id="2.30.30.910">
    <property type="match status" value="1"/>
</dbReference>
<dbReference type="EMBL" id="VYQE01000001">
    <property type="protein sequence ID" value="KAA9009977.1"/>
    <property type="molecule type" value="Genomic_DNA"/>
</dbReference>
<name>A0A5J5GPJ3_9RHOB</name>
<feature type="compositionally biased region" description="Polar residues" evidence="6">
    <location>
        <begin position="1"/>
        <end position="23"/>
    </location>
</feature>
<evidence type="ECO:0000313" key="8">
    <source>
        <dbReference type="EMBL" id="KAA9009977.1"/>
    </source>
</evidence>
<dbReference type="Proteomes" id="UP000326554">
    <property type="component" value="Unassembled WGS sequence"/>
</dbReference>
<evidence type="ECO:0000256" key="4">
    <source>
        <dbReference type="ARBA" id="ARBA00024746"/>
    </source>
</evidence>
<dbReference type="Pfam" id="PF03963">
    <property type="entry name" value="FlgD"/>
    <property type="match status" value="1"/>
</dbReference>
<reference evidence="8 9" key="1">
    <citation type="submission" date="2019-09" db="EMBL/GenBank/DDBJ databases">
        <authorList>
            <person name="Park J.-S."/>
            <person name="Choi H.-J."/>
        </authorList>
    </citation>
    <scope>NUCLEOTIDE SEQUENCE [LARGE SCALE GENOMIC DNA]</scope>
    <source>
        <strain evidence="8 9">176SS1-4</strain>
    </source>
</reference>
<evidence type="ECO:0000256" key="2">
    <source>
        <dbReference type="ARBA" id="ARBA00016013"/>
    </source>
</evidence>
<keyword evidence="8" id="KW-0282">Flagellum</keyword>
<evidence type="ECO:0000259" key="7">
    <source>
        <dbReference type="Pfam" id="PF13860"/>
    </source>
</evidence>
<keyword evidence="8" id="KW-0969">Cilium</keyword>
<comment type="function">
    <text evidence="4 5">Required for flagellar hook formation. May act as a scaffolding protein.</text>
</comment>
<dbReference type="AlphaFoldDB" id="A0A5J5GPJ3"/>
<feature type="domain" description="FlgD/Vpr Ig-like" evidence="7">
    <location>
        <begin position="105"/>
        <end position="178"/>
    </location>
</feature>
<evidence type="ECO:0000256" key="6">
    <source>
        <dbReference type="SAM" id="MobiDB-lite"/>
    </source>
</evidence>
<dbReference type="Pfam" id="PF13860">
    <property type="entry name" value="FlgD_ig"/>
    <property type="match status" value="1"/>
</dbReference>
<comment type="caution">
    <text evidence="8">The sequence shown here is derived from an EMBL/GenBank/DDBJ whole genome shotgun (WGS) entry which is preliminary data.</text>
</comment>
<gene>
    <name evidence="8" type="ORF">F3S47_01560</name>
</gene>
<dbReference type="Gene3D" id="2.60.40.4070">
    <property type="match status" value="1"/>
</dbReference>
<accession>A0A5J5GPJ3</accession>
<dbReference type="GO" id="GO:0044781">
    <property type="term" value="P:bacterial-type flagellum organization"/>
    <property type="evidence" value="ECO:0007669"/>
    <property type="project" value="UniProtKB-UniRule"/>
</dbReference>
<keyword evidence="9" id="KW-1185">Reference proteome</keyword>
<keyword evidence="3 5" id="KW-1005">Bacterial flagellum biogenesis</keyword>